<protein>
    <recommendedName>
        <fullName evidence="4">Outer membrane protein beta-barrel domain-containing protein</fullName>
    </recommendedName>
</protein>
<dbReference type="EMBL" id="QNUL01000024">
    <property type="protein sequence ID" value="REA57859.1"/>
    <property type="molecule type" value="Genomic_DNA"/>
</dbReference>
<evidence type="ECO:0000313" key="2">
    <source>
        <dbReference type="EMBL" id="REA57859.1"/>
    </source>
</evidence>
<reference evidence="2 3" key="1">
    <citation type="submission" date="2018-07" db="EMBL/GenBank/DDBJ databases">
        <title>Dyadobacter roseus sp. nov., isolated from rose rhizosphere soil.</title>
        <authorList>
            <person name="Chen L."/>
        </authorList>
    </citation>
    <scope>NUCLEOTIDE SEQUENCE [LARGE SCALE GENOMIC DNA]</scope>
    <source>
        <strain evidence="2 3">RS19</strain>
    </source>
</reference>
<accession>A0A3D8Y5Y6</accession>
<gene>
    <name evidence="2" type="ORF">DSL64_22290</name>
</gene>
<dbReference type="Proteomes" id="UP000256373">
    <property type="component" value="Unassembled WGS sequence"/>
</dbReference>
<comment type="caution">
    <text evidence="2">The sequence shown here is derived from an EMBL/GenBank/DDBJ whole genome shotgun (WGS) entry which is preliminary data.</text>
</comment>
<dbReference type="OrthoDB" id="945117at2"/>
<evidence type="ECO:0000313" key="3">
    <source>
        <dbReference type="Proteomes" id="UP000256373"/>
    </source>
</evidence>
<dbReference type="RefSeq" id="WP_147300406.1">
    <property type="nucleotide sequence ID" value="NZ_QNUL01000024.1"/>
</dbReference>
<organism evidence="2 3">
    <name type="scientific">Dyadobacter luteus</name>
    <dbReference type="NCBI Taxonomy" id="2259619"/>
    <lineage>
        <taxon>Bacteria</taxon>
        <taxon>Pseudomonadati</taxon>
        <taxon>Bacteroidota</taxon>
        <taxon>Cytophagia</taxon>
        <taxon>Cytophagales</taxon>
        <taxon>Spirosomataceae</taxon>
        <taxon>Dyadobacter</taxon>
    </lineage>
</organism>
<proteinExistence type="predicted"/>
<evidence type="ECO:0000256" key="1">
    <source>
        <dbReference type="SAM" id="SignalP"/>
    </source>
</evidence>
<sequence length="217" mass="24001">MRKYCLLALLGYLSVYNPVQAQLEKGTGYLGATIGFGGTNSFRTSPGSSKYSQGSLNLTPSLSAGKFVKDNFLLGVNVGIGIHTITSKWNDQKNKTNNLNYYISPFIRNYKAIGSNSKWAVFLTSSADITLSRYKTENESTNTTRKSNGFNTGLSVKPGIAYWITPRFSLESDINLLSLEAGYSSFEESNSFYLRSGITSSLNGYFSVRAAWYIQKR</sequence>
<evidence type="ECO:0008006" key="4">
    <source>
        <dbReference type="Google" id="ProtNLM"/>
    </source>
</evidence>
<dbReference type="AlphaFoldDB" id="A0A3D8Y5Y6"/>
<feature type="chain" id="PRO_5017536078" description="Outer membrane protein beta-barrel domain-containing protein" evidence="1">
    <location>
        <begin position="22"/>
        <end position="217"/>
    </location>
</feature>
<name>A0A3D8Y5Y6_9BACT</name>
<keyword evidence="3" id="KW-1185">Reference proteome</keyword>
<keyword evidence="1" id="KW-0732">Signal</keyword>
<feature type="signal peptide" evidence="1">
    <location>
        <begin position="1"/>
        <end position="21"/>
    </location>
</feature>